<evidence type="ECO:0000313" key="3">
    <source>
        <dbReference type="Proteomes" id="UP000886523"/>
    </source>
</evidence>
<keyword evidence="3" id="KW-1185">Reference proteome</keyword>
<feature type="region of interest" description="Disordered" evidence="1">
    <location>
        <begin position="1"/>
        <end position="72"/>
    </location>
</feature>
<accession>A0A9P6AZA0</accession>
<reference evidence="2" key="1">
    <citation type="journal article" date="2020" name="Nat. Commun.">
        <title>Large-scale genome sequencing of mycorrhizal fungi provides insights into the early evolution of symbiotic traits.</title>
        <authorList>
            <person name="Miyauchi S."/>
            <person name="Kiss E."/>
            <person name="Kuo A."/>
            <person name="Drula E."/>
            <person name="Kohler A."/>
            <person name="Sanchez-Garcia M."/>
            <person name="Morin E."/>
            <person name="Andreopoulos B."/>
            <person name="Barry K.W."/>
            <person name="Bonito G."/>
            <person name="Buee M."/>
            <person name="Carver A."/>
            <person name="Chen C."/>
            <person name="Cichocki N."/>
            <person name="Clum A."/>
            <person name="Culley D."/>
            <person name="Crous P.W."/>
            <person name="Fauchery L."/>
            <person name="Girlanda M."/>
            <person name="Hayes R.D."/>
            <person name="Keri Z."/>
            <person name="LaButti K."/>
            <person name="Lipzen A."/>
            <person name="Lombard V."/>
            <person name="Magnuson J."/>
            <person name="Maillard F."/>
            <person name="Murat C."/>
            <person name="Nolan M."/>
            <person name="Ohm R.A."/>
            <person name="Pangilinan J."/>
            <person name="Pereira M.F."/>
            <person name="Perotto S."/>
            <person name="Peter M."/>
            <person name="Pfister S."/>
            <person name="Riley R."/>
            <person name="Sitrit Y."/>
            <person name="Stielow J.B."/>
            <person name="Szollosi G."/>
            <person name="Zifcakova L."/>
            <person name="Stursova M."/>
            <person name="Spatafora J.W."/>
            <person name="Tedersoo L."/>
            <person name="Vaario L.M."/>
            <person name="Yamada A."/>
            <person name="Yan M."/>
            <person name="Wang P."/>
            <person name="Xu J."/>
            <person name="Bruns T."/>
            <person name="Baldrian P."/>
            <person name="Vilgalys R."/>
            <person name="Dunand C."/>
            <person name="Henrissat B."/>
            <person name="Grigoriev I.V."/>
            <person name="Hibbett D."/>
            <person name="Nagy L.G."/>
            <person name="Martin F.M."/>
        </authorList>
    </citation>
    <scope>NUCLEOTIDE SEQUENCE</scope>
    <source>
        <strain evidence="2">UP504</strain>
    </source>
</reference>
<dbReference type="Proteomes" id="UP000886523">
    <property type="component" value="Unassembled WGS sequence"/>
</dbReference>
<dbReference type="AlphaFoldDB" id="A0A9P6AZA0"/>
<feature type="compositionally biased region" description="Basic and acidic residues" evidence="1">
    <location>
        <begin position="45"/>
        <end position="59"/>
    </location>
</feature>
<evidence type="ECO:0000313" key="2">
    <source>
        <dbReference type="EMBL" id="KAF9514774.1"/>
    </source>
</evidence>
<name>A0A9P6AZA0_9AGAM</name>
<organism evidence="2 3">
    <name type="scientific">Hydnum rufescens UP504</name>
    <dbReference type="NCBI Taxonomy" id="1448309"/>
    <lineage>
        <taxon>Eukaryota</taxon>
        <taxon>Fungi</taxon>
        <taxon>Dikarya</taxon>
        <taxon>Basidiomycota</taxon>
        <taxon>Agaricomycotina</taxon>
        <taxon>Agaricomycetes</taxon>
        <taxon>Cantharellales</taxon>
        <taxon>Hydnaceae</taxon>
        <taxon>Hydnum</taxon>
    </lineage>
</organism>
<gene>
    <name evidence="2" type="ORF">BS47DRAFT_1342754</name>
</gene>
<evidence type="ECO:0000256" key="1">
    <source>
        <dbReference type="SAM" id="MobiDB-lite"/>
    </source>
</evidence>
<dbReference type="EMBL" id="MU128957">
    <property type="protein sequence ID" value="KAF9514774.1"/>
    <property type="molecule type" value="Genomic_DNA"/>
</dbReference>
<proteinExistence type="predicted"/>
<comment type="caution">
    <text evidence="2">The sequence shown here is derived from an EMBL/GenBank/DDBJ whole genome shotgun (WGS) entry which is preliminary data.</text>
</comment>
<protein>
    <submittedName>
        <fullName evidence="2">Uncharacterized protein</fullName>
    </submittedName>
</protein>
<sequence>MGKPGAREDDSDSDEIQILDIRPYPKKERETAKRRSSLAQLTRTKRTERQDRVKTRENSKTVPNSTLEPRRRPKEIGVCPILSFISCFPSVPPRRLFLPCRGWCFN</sequence>
<feature type="compositionally biased region" description="Basic and acidic residues" evidence="1">
    <location>
        <begin position="23"/>
        <end position="33"/>
    </location>
</feature>